<dbReference type="Gene3D" id="3.40.50.300">
    <property type="entry name" value="P-loop containing nucleotide triphosphate hydrolases"/>
    <property type="match status" value="2"/>
</dbReference>
<sequence>MAGPERPYPTEEFLRACRAEIASARRHDGSTRSADTVLLHSGRQTGGGDLREYVFRCKNWRDTLDGRALLVRPEGSQQDWTPAEVTRGPDGAVRVLTAADLGTDRARAELREDDAGNWVALVKRLEAVGGPESRLETAMAGLLLDQGDAAVGQVPDPHRWVAGWHGLQLNDRQRRAVAQALGSRILFLWGPPGTGKTDVVSYIAEGCYRQGHRVLFLAPTNVAVDQALERICELLERESGFDSGLVQRAGRLVVPSLARRFGEQVDEERITARVNAEIDARLARVKPELDGVRAALARHDEGRRLTESLDGARARQRAAAAERDEAGHRLLVADAAAAALRLQIARAAPAQGLFADHKQAKLDELRAELAGQIEATEAAARTQREAAARATRAEAGIPALEAQRQRAAAELAGTPPRGELAARADALHQQIQELDAERRRLQDTVRSRCRVLGTTVARAVQSRRLMDEIDVVVIDEAGMVDLPSAWVAAGLAGKRVVVAGDFRQLPAVTKAAGDDADKDQQPHSRQWAARDAFHAAGLVGTDGAARGGDPRLVGLDTQYRMHPAVCGLVNAVAYPDAPLRTGRQGGSRLPSSPLLPGPLVLLDTSGQRVPGGGPGAHRTNAVHEAVIHELVRGLQYDRVLPARAPGAADGAPGPGAQLAVIAPYKDQVRRLGEGLRHRFGEEYEGLVDTVHRFQGSQRPLVVIDMVAGAGAKPGFFYEGTGLSSTTTRLLNVAASRAQDHLVVVADVAHLREHLAPHSEALVMLDHLERHAVRLPVEELVPVRQAAELAGLAEDELARPAFFPADEVGRAVSWDLGRAVTSIDVFCAFLNAKAVDHWIGPLAERAAAGVTVTLHTRDHRGDTRATWLVERLGRSGITVLQRERMHEKVLIVDDTVLWHGSLNLLAKIGPTDLMMRLTDPESCRRVRRIMAQARPADENRWERPGGDPRARAAAPAAPGTAPAPAPASSSAPVAGRATGAPAGTVPGDVVDGRLYLKVPYQEKDEARRLVRARWDGKLKLWWVDAAGTDRAAVRRWLP</sequence>
<keyword evidence="2" id="KW-0547">Nucleotide-binding</keyword>
<evidence type="ECO:0000256" key="2">
    <source>
        <dbReference type="ARBA" id="ARBA00022741"/>
    </source>
</evidence>
<evidence type="ECO:0000259" key="8">
    <source>
        <dbReference type="PROSITE" id="PS50035"/>
    </source>
</evidence>
<dbReference type="InterPro" id="IPR003593">
    <property type="entry name" value="AAA+_ATPase"/>
</dbReference>
<protein>
    <submittedName>
        <fullName evidence="9">AAA domain-containing protein</fullName>
    </submittedName>
</protein>
<dbReference type="Pfam" id="PF13086">
    <property type="entry name" value="AAA_11"/>
    <property type="match status" value="1"/>
</dbReference>
<evidence type="ECO:0000256" key="4">
    <source>
        <dbReference type="ARBA" id="ARBA00022806"/>
    </source>
</evidence>
<evidence type="ECO:0000256" key="3">
    <source>
        <dbReference type="ARBA" id="ARBA00022801"/>
    </source>
</evidence>
<dbReference type="InterPro" id="IPR050534">
    <property type="entry name" value="Coronavir_polyprotein_1ab"/>
</dbReference>
<evidence type="ECO:0000313" key="9">
    <source>
        <dbReference type="EMBL" id="WUS59681.1"/>
    </source>
</evidence>
<dbReference type="RefSeq" id="WP_329494209.1">
    <property type="nucleotide sequence ID" value="NZ_CP108460.1"/>
</dbReference>
<dbReference type="Pfam" id="PF18974">
    <property type="entry name" value="DUF5710"/>
    <property type="match status" value="1"/>
</dbReference>
<dbReference type="SUPFAM" id="SSF52540">
    <property type="entry name" value="P-loop containing nucleoside triphosphate hydrolases"/>
    <property type="match status" value="1"/>
</dbReference>
<dbReference type="Gene3D" id="3.30.870.10">
    <property type="entry name" value="Endonuclease Chain A"/>
    <property type="match status" value="1"/>
</dbReference>
<reference evidence="9 10" key="1">
    <citation type="submission" date="2022-10" db="EMBL/GenBank/DDBJ databases">
        <title>The complete genomes of actinobacterial strains from the NBC collection.</title>
        <authorList>
            <person name="Joergensen T.S."/>
            <person name="Alvarez Arevalo M."/>
            <person name="Sterndorff E.B."/>
            <person name="Faurdal D."/>
            <person name="Vuksanovic O."/>
            <person name="Mourched A.-S."/>
            <person name="Charusanti P."/>
            <person name="Shaw S."/>
            <person name="Blin K."/>
            <person name="Weber T."/>
        </authorList>
    </citation>
    <scope>NUCLEOTIDE SEQUENCE [LARGE SCALE GENOMIC DNA]</scope>
    <source>
        <strain evidence="9 10">NBC_01247</strain>
    </source>
</reference>
<feature type="coiled-coil region" evidence="6">
    <location>
        <begin position="417"/>
        <end position="444"/>
    </location>
</feature>
<proteinExistence type="inferred from homology"/>
<feature type="region of interest" description="Disordered" evidence="7">
    <location>
        <begin position="933"/>
        <end position="983"/>
    </location>
</feature>
<comment type="similarity">
    <text evidence="1">Belongs to the DNA2/NAM7 helicase family.</text>
</comment>
<evidence type="ECO:0000256" key="6">
    <source>
        <dbReference type="SAM" id="Coils"/>
    </source>
</evidence>
<feature type="compositionally biased region" description="Basic and acidic residues" evidence="7">
    <location>
        <begin position="934"/>
        <end position="949"/>
    </location>
</feature>
<dbReference type="InterPro" id="IPR041677">
    <property type="entry name" value="DNA2/NAM7_AAA_11"/>
</dbReference>
<accession>A0ABZ1WFK9</accession>
<evidence type="ECO:0000256" key="1">
    <source>
        <dbReference type="ARBA" id="ARBA00007913"/>
    </source>
</evidence>
<dbReference type="CDD" id="cd18808">
    <property type="entry name" value="SF1_C_Upf1"/>
    <property type="match status" value="1"/>
</dbReference>
<keyword evidence="10" id="KW-1185">Reference proteome</keyword>
<dbReference type="InterPro" id="IPR027417">
    <property type="entry name" value="P-loop_NTPase"/>
</dbReference>
<dbReference type="SUPFAM" id="SSF56024">
    <property type="entry name" value="Phospholipase D/nuclease"/>
    <property type="match status" value="1"/>
</dbReference>
<dbReference type="InterPro" id="IPR043764">
    <property type="entry name" value="DUF5710"/>
</dbReference>
<dbReference type="InterPro" id="IPR047187">
    <property type="entry name" value="SF1_C_Upf1"/>
</dbReference>
<dbReference type="EMBL" id="CP108482">
    <property type="protein sequence ID" value="WUS59681.1"/>
    <property type="molecule type" value="Genomic_DNA"/>
</dbReference>
<dbReference type="InterPro" id="IPR041679">
    <property type="entry name" value="DNA2/NAM7-like_C"/>
</dbReference>
<dbReference type="PROSITE" id="PS50035">
    <property type="entry name" value="PLD"/>
    <property type="match status" value="1"/>
</dbReference>
<organism evidence="9 10">
    <name type="scientific">Kitasatospora herbaricolor</name>
    <dbReference type="NCBI Taxonomy" id="68217"/>
    <lineage>
        <taxon>Bacteria</taxon>
        <taxon>Bacillati</taxon>
        <taxon>Actinomycetota</taxon>
        <taxon>Actinomycetes</taxon>
        <taxon>Kitasatosporales</taxon>
        <taxon>Streptomycetaceae</taxon>
        <taxon>Kitasatospora</taxon>
    </lineage>
</organism>
<keyword evidence="5" id="KW-0067">ATP-binding</keyword>
<name>A0ABZ1WFK9_9ACTN</name>
<dbReference type="SMART" id="SM00382">
    <property type="entry name" value="AAA"/>
    <property type="match status" value="1"/>
</dbReference>
<dbReference type="InterPro" id="IPR001736">
    <property type="entry name" value="PLipase_D/transphosphatidylase"/>
</dbReference>
<feature type="compositionally biased region" description="Low complexity" evidence="7">
    <location>
        <begin position="950"/>
        <end position="976"/>
    </location>
</feature>
<keyword evidence="3" id="KW-0378">Hydrolase</keyword>
<dbReference type="PANTHER" id="PTHR43788:SF8">
    <property type="entry name" value="DNA-BINDING PROTEIN SMUBP-2"/>
    <property type="match status" value="1"/>
</dbReference>
<dbReference type="Pfam" id="PF13087">
    <property type="entry name" value="AAA_12"/>
    <property type="match status" value="1"/>
</dbReference>
<dbReference type="Proteomes" id="UP001432014">
    <property type="component" value="Chromosome"/>
</dbReference>
<dbReference type="CDD" id="cd09126">
    <property type="entry name" value="PLDc_C_DEXD_like"/>
    <property type="match status" value="1"/>
</dbReference>
<keyword evidence="6" id="KW-0175">Coiled coil</keyword>
<evidence type="ECO:0000256" key="7">
    <source>
        <dbReference type="SAM" id="MobiDB-lite"/>
    </source>
</evidence>
<keyword evidence="4" id="KW-0347">Helicase</keyword>
<dbReference type="PANTHER" id="PTHR43788">
    <property type="entry name" value="DNA2/NAM7 HELICASE FAMILY MEMBER"/>
    <property type="match status" value="1"/>
</dbReference>
<gene>
    <name evidence="9" type="ORF">OG469_31750</name>
</gene>
<feature type="domain" description="PLD phosphodiesterase" evidence="8">
    <location>
        <begin position="880"/>
        <end position="907"/>
    </location>
</feature>
<evidence type="ECO:0000313" key="10">
    <source>
        <dbReference type="Proteomes" id="UP001432014"/>
    </source>
</evidence>
<evidence type="ECO:0000256" key="5">
    <source>
        <dbReference type="ARBA" id="ARBA00022840"/>
    </source>
</evidence>